<gene>
    <name evidence="8" type="ORF">A6M21_01125</name>
</gene>
<proteinExistence type="inferred from homology"/>
<comment type="subcellular location">
    <subcellularLocation>
        <location evidence="1">Cell membrane</location>
        <topology evidence="1">Multi-pass membrane protein</topology>
    </subcellularLocation>
</comment>
<dbReference type="EMBL" id="LYVF01000184">
    <property type="protein sequence ID" value="OAT80229.1"/>
    <property type="molecule type" value="Genomic_DNA"/>
</dbReference>
<keyword evidence="5 7" id="KW-1133">Transmembrane helix</keyword>
<evidence type="ECO:0000256" key="4">
    <source>
        <dbReference type="ARBA" id="ARBA00022692"/>
    </source>
</evidence>
<dbReference type="Proteomes" id="UP000078532">
    <property type="component" value="Unassembled WGS sequence"/>
</dbReference>
<evidence type="ECO:0000256" key="7">
    <source>
        <dbReference type="SAM" id="Phobius"/>
    </source>
</evidence>
<dbReference type="InterPro" id="IPR051817">
    <property type="entry name" value="FDH_cytochrome_b556_subunit"/>
</dbReference>
<comment type="similarity">
    <text evidence="2">Belongs to the NrfD family.</text>
</comment>
<evidence type="ECO:0000256" key="6">
    <source>
        <dbReference type="ARBA" id="ARBA00023136"/>
    </source>
</evidence>
<dbReference type="STRING" id="1838280.A6M21_01125"/>
<feature type="transmembrane region" description="Helical" evidence="7">
    <location>
        <begin position="92"/>
        <end position="112"/>
    </location>
</feature>
<dbReference type="OrthoDB" id="9768158at2"/>
<dbReference type="PANTHER" id="PTHR30074:SF4">
    <property type="entry name" value="NI_FE-HYDROGENASE 2 B-TYPE CYTOCHROME SUBUNIT-RELATED"/>
    <property type="match status" value="1"/>
</dbReference>
<dbReference type="GO" id="GO:0005886">
    <property type="term" value="C:plasma membrane"/>
    <property type="evidence" value="ECO:0007669"/>
    <property type="project" value="UniProtKB-SubCell"/>
</dbReference>
<comment type="caution">
    <text evidence="8">The sequence shown here is derived from an EMBL/GenBank/DDBJ whole genome shotgun (WGS) entry which is preliminary data.</text>
</comment>
<dbReference type="InterPro" id="IPR005614">
    <property type="entry name" value="NrfD-like"/>
</dbReference>
<organism evidence="8 9">
    <name type="scientific">Desulfotomaculum copahuensis</name>
    <dbReference type="NCBI Taxonomy" id="1838280"/>
    <lineage>
        <taxon>Bacteria</taxon>
        <taxon>Bacillati</taxon>
        <taxon>Bacillota</taxon>
        <taxon>Clostridia</taxon>
        <taxon>Eubacteriales</taxon>
        <taxon>Desulfotomaculaceae</taxon>
        <taxon>Desulfotomaculum</taxon>
    </lineage>
</organism>
<keyword evidence="3" id="KW-1003">Cell membrane</keyword>
<dbReference type="GO" id="GO:0009061">
    <property type="term" value="P:anaerobic respiration"/>
    <property type="evidence" value="ECO:0007669"/>
    <property type="project" value="TreeGrafter"/>
</dbReference>
<evidence type="ECO:0000256" key="5">
    <source>
        <dbReference type="ARBA" id="ARBA00022989"/>
    </source>
</evidence>
<feature type="transmembrane region" description="Helical" evidence="7">
    <location>
        <begin position="346"/>
        <end position="367"/>
    </location>
</feature>
<keyword evidence="9" id="KW-1185">Reference proteome</keyword>
<protein>
    <submittedName>
        <fullName evidence="8">Hydrogenase</fullName>
    </submittedName>
</protein>
<reference evidence="8 9" key="1">
    <citation type="submission" date="2016-04" db="EMBL/GenBank/DDBJ databases">
        <authorList>
            <person name="Evans L.H."/>
            <person name="Alamgir A."/>
            <person name="Owens N."/>
            <person name="Weber N.D."/>
            <person name="Virtaneva K."/>
            <person name="Barbian K."/>
            <person name="Babar A."/>
            <person name="Rosenke K."/>
        </authorList>
    </citation>
    <scope>NUCLEOTIDE SEQUENCE [LARGE SCALE GENOMIC DNA]</scope>
    <source>
        <strain evidence="8 9">LMa1</strain>
    </source>
</reference>
<feature type="transmembrane region" description="Helical" evidence="7">
    <location>
        <begin position="202"/>
        <end position="225"/>
    </location>
</feature>
<feature type="transmembrane region" description="Helical" evidence="7">
    <location>
        <begin position="124"/>
        <end position="143"/>
    </location>
</feature>
<feature type="transmembrane region" description="Helical" evidence="7">
    <location>
        <begin position="245"/>
        <end position="263"/>
    </location>
</feature>
<keyword evidence="4 7" id="KW-0812">Transmembrane</keyword>
<dbReference type="PANTHER" id="PTHR30074">
    <property type="entry name" value="FORMATE DEHYDROGENASE, NITRATE-INDUCIBLE, CYTOCHROME B556 FDN SUBUNIT"/>
    <property type="match status" value="1"/>
</dbReference>
<feature type="transmembrane region" description="Helical" evidence="7">
    <location>
        <begin position="164"/>
        <end position="182"/>
    </location>
</feature>
<accession>A0A1B7LC25</accession>
<evidence type="ECO:0000313" key="9">
    <source>
        <dbReference type="Proteomes" id="UP000078532"/>
    </source>
</evidence>
<sequence length="391" mass="43571">METKQGAARWRFPLTPTRCVLIALALLGLALSAYRLAAGLGAVTNLNDHWPWGLWIGFDVLTGVALAGGGYSTCLLVYVLNVAKFKSIARSALLTSLIGYLLVLFGLFMDIGRWFNFWRPFVSWGYHSVLFEVFWCISLYTLIQLLEFGHIATEKVGTAKLHRFFEKILPVLFIIGIVLPTLHQSSLGSLYLIEVGKLYPLWWSPFLPLFFLTSSFFVGPAMVMLETSLSGKVHHSTPEPQVYNGLIKVTGFMMVFYLLLKIYDLVSRGVLNLAFQNTLEGHMFLLEMLGGIIIPLLIFAVPAWRTSRTGQVVFSVLVTAGLILNRMNVVFTGMSRSLGGHYFPSFIEWAVSIGIVALGVLVYLFVVENFNILPQGRDVQQEKEGSTRAAA</sequence>
<evidence type="ECO:0000256" key="3">
    <source>
        <dbReference type="ARBA" id="ARBA00022475"/>
    </source>
</evidence>
<dbReference type="Pfam" id="PF03916">
    <property type="entry name" value="NrfD"/>
    <property type="match status" value="1"/>
</dbReference>
<dbReference type="AlphaFoldDB" id="A0A1B7LC25"/>
<evidence type="ECO:0000256" key="1">
    <source>
        <dbReference type="ARBA" id="ARBA00004651"/>
    </source>
</evidence>
<feature type="transmembrane region" description="Helical" evidence="7">
    <location>
        <begin position="53"/>
        <end position="80"/>
    </location>
</feature>
<name>A0A1B7LC25_9FIRM</name>
<dbReference type="RefSeq" id="WP_066670308.1">
    <property type="nucleotide sequence ID" value="NZ_LYVF01000184.1"/>
</dbReference>
<evidence type="ECO:0000313" key="8">
    <source>
        <dbReference type="EMBL" id="OAT80229.1"/>
    </source>
</evidence>
<feature type="transmembrane region" description="Helical" evidence="7">
    <location>
        <begin position="313"/>
        <end position="334"/>
    </location>
</feature>
<keyword evidence="6 7" id="KW-0472">Membrane</keyword>
<feature type="transmembrane region" description="Helical" evidence="7">
    <location>
        <begin position="283"/>
        <end position="301"/>
    </location>
</feature>
<evidence type="ECO:0000256" key="2">
    <source>
        <dbReference type="ARBA" id="ARBA00008929"/>
    </source>
</evidence>